<comment type="caution">
    <text evidence="2">The sequence shown here is derived from an EMBL/GenBank/DDBJ whole genome shotgun (WGS) entry which is preliminary data.</text>
</comment>
<dbReference type="EMBL" id="JAINZZ010000016">
    <property type="protein sequence ID" value="MBY8879019.1"/>
    <property type="molecule type" value="Genomic_DNA"/>
</dbReference>
<gene>
    <name evidence="2" type="ORF">K7862_15440</name>
</gene>
<proteinExistence type="predicted"/>
<reference evidence="2 3" key="1">
    <citation type="submission" date="2021-08" db="EMBL/GenBank/DDBJ databases">
        <title>WGS of actinomycetes from Thailand.</title>
        <authorList>
            <person name="Thawai C."/>
        </authorList>
    </citation>
    <scope>NUCLEOTIDE SEQUENCE [LARGE SCALE GENOMIC DNA]</scope>
    <source>
        <strain evidence="2 3">PLK6-54</strain>
    </source>
</reference>
<feature type="region of interest" description="Disordered" evidence="1">
    <location>
        <begin position="101"/>
        <end position="148"/>
    </location>
</feature>
<name>A0ABS7Q8I6_9ACTN</name>
<feature type="compositionally biased region" description="Low complexity" evidence="1">
    <location>
        <begin position="112"/>
        <end position="125"/>
    </location>
</feature>
<accession>A0ABS7Q8I6</accession>
<evidence type="ECO:0000313" key="2">
    <source>
        <dbReference type="EMBL" id="MBY8879019.1"/>
    </source>
</evidence>
<keyword evidence="3" id="KW-1185">Reference proteome</keyword>
<dbReference type="Proteomes" id="UP000778578">
    <property type="component" value="Unassembled WGS sequence"/>
</dbReference>
<organism evidence="2 3">
    <name type="scientific">Actinacidiphila acidipaludis</name>
    <dbReference type="NCBI Taxonomy" id="2873382"/>
    <lineage>
        <taxon>Bacteria</taxon>
        <taxon>Bacillati</taxon>
        <taxon>Actinomycetota</taxon>
        <taxon>Actinomycetes</taxon>
        <taxon>Kitasatosporales</taxon>
        <taxon>Streptomycetaceae</taxon>
        <taxon>Actinacidiphila</taxon>
    </lineage>
</organism>
<feature type="compositionally biased region" description="Acidic residues" evidence="1">
    <location>
        <begin position="129"/>
        <end position="142"/>
    </location>
</feature>
<evidence type="ECO:0000313" key="3">
    <source>
        <dbReference type="Proteomes" id="UP000778578"/>
    </source>
</evidence>
<dbReference type="RefSeq" id="WP_222963160.1">
    <property type="nucleotide sequence ID" value="NZ_JAINZZ010000016.1"/>
</dbReference>
<evidence type="ECO:0000256" key="1">
    <source>
        <dbReference type="SAM" id="MobiDB-lite"/>
    </source>
</evidence>
<protein>
    <submittedName>
        <fullName evidence="2">Uncharacterized protein</fullName>
    </submittedName>
</protein>
<sequence length="148" mass="15807">MTQEDAGDRQIHIRLEGGGARDLGALHRWLSREDWFAQAQREHGLRVAYREENGTERPAGPDGPPMGGLITELVLVVASSAMTPVFEDLYTRAKAAVRAWADNSGARRPRVAATNTDPAAGAAGRTADDDAADPSDDGTDDGEAGRIR</sequence>